<evidence type="ECO:0000256" key="1">
    <source>
        <dbReference type="ARBA" id="ARBA00008239"/>
    </source>
</evidence>
<dbReference type="GO" id="GO:0005524">
    <property type="term" value="F:ATP binding"/>
    <property type="evidence" value="ECO:0007669"/>
    <property type="project" value="UniProtKB-KW"/>
</dbReference>
<proteinExistence type="inferred from homology"/>
<evidence type="ECO:0000313" key="9">
    <source>
        <dbReference type="Proteomes" id="UP000709295"/>
    </source>
</evidence>
<keyword evidence="4" id="KW-0143">Chaperone</keyword>
<dbReference type="FunFam" id="3.30.565.10:FF:000054">
    <property type="entry name" value="Heat shock protein 90"/>
    <property type="match status" value="1"/>
</dbReference>
<keyword evidence="9" id="KW-1185">Reference proteome</keyword>
<dbReference type="PANTHER" id="PTHR11528">
    <property type="entry name" value="HEAT SHOCK PROTEIN 90 FAMILY MEMBER"/>
    <property type="match status" value="1"/>
</dbReference>
<keyword evidence="3" id="KW-0067">ATP-binding</keyword>
<dbReference type="GO" id="GO:0016887">
    <property type="term" value="F:ATP hydrolysis activity"/>
    <property type="evidence" value="ECO:0007669"/>
    <property type="project" value="InterPro"/>
</dbReference>
<dbReference type="Pfam" id="PF02518">
    <property type="entry name" value="HATPase_c"/>
    <property type="match status" value="1"/>
</dbReference>
<dbReference type="EMBL" id="JAENGY010000030">
    <property type="protein sequence ID" value="KAG6976484.1"/>
    <property type="molecule type" value="Genomic_DNA"/>
</dbReference>
<dbReference type="InterPro" id="IPR003594">
    <property type="entry name" value="HATPase_dom"/>
</dbReference>
<comment type="similarity">
    <text evidence="1">Belongs to the heat shock protein 90 family.</text>
</comment>
<name>A0A8J5IW23_9STRA</name>
<dbReference type="GO" id="GO:0051082">
    <property type="term" value="F:unfolded protein binding"/>
    <property type="evidence" value="ECO:0007669"/>
    <property type="project" value="InterPro"/>
</dbReference>
<dbReference type="CDD" id="cd16927">
    <property type="entry name" value="HATPase_Hsp90-like"/>
    <property type="match status" value="1"/>
</dbReference>
<dbReference type="Pfam" id="PF00183">
    <property type="entry name" value="HSP90"/>
    <property type="match status" value="2"/>
</dbReference>
<dbReference type="InterPro" id="IPR001404">
    <property type="entry name" value="Hsp90_fam"/>
</dbReference>
<dbReference type="Proteomes" id="UP000709295">
    <property type="component" value="Unassembled WGS sequence"/>
</dbReference>
<evidence type="ECO:0000256" key="5">
    <source>
        <dbReference type="SAM" id="MobiDB-lite"/>
    </source>
</evidence>
<gene>
    <name evidence="8" type="ORF">JG688_00001332</name>
</gene>
<dbReference type="SMART" id="SM00387">
    <property type="entry name" value="HATPase_c"/>
    <property type="match status" value="1"/>
</dbReference>
<organism evidence="8 9">
    <name type="scientific">Phytophthora aleatoria</name>
    <dbReference type="NCBI Taxonomy" id="2496075"/>
    <lineage>
        <taxon>Eukaryota</taxon>
        <taxon>Sar</taxon>
        <taxon>Stramenopiles</taxon>
        <taxon>Oomycota</taxon>
        <taxon>Peronosporomycetes</taxon>
        <taxon>Peronosporales</taxon>
        <taxon>Peronosporaceae</taxon>
        <taxon>Phytophthora</taxon>
    </lineage>
</organism>
<comment type="caution">
    <text evidence="8">The sequence shown here is derived from an EMBL/GenBank/DDBJ whole genome shotgun (WGS) entry which is preliminary data.</text>
</comment>
<keyword evidence="2" id="KW-0547">Nucleotide-binding</keyword>
<evidence type="ECO:0000256" key="4">
    <source>
        <dbReference type="ARBA" id="ARBA00023186"/>
    </source>
</evidence>
<sequence length="584" mass="65775">MPSSSRRRSLLLLLMTVVLCYSALSSSSARAEVATGSEEVLGKSTPSLLVDDLDDEPLTGGETFAFQAEVSRLMDILINSLYRSKEIFLRELISNASDALDKIRFLALSNSELLGKLRDLEIRISFDKDAGTLTIRDTGVGMTKDDLVNNLGTVAKSGTANFVEAMQAGTDDSSLIGQFGVGFYSVYLVADRVRVVSKNNNDDQYIWESDANASFTIAKDPRGDTLGRGTEITLFLKPDATEFQDQDKLKSLVGHYSEFITFPIYVNTTSTETYEVEEEPADIEKAVEEEKDAERTNEEEDEELEAVEEDEQAKAPKTRTETRTVWKWERVNEVKAIWTRSKDDISDEEYESFYHSLQKTDITDPLTWIHFQAEGEIEFKSILYVPGQAPRDLYTRFENKKADIKLYTLYADKISRVAMSQRVVDSPAVMVTSQWGYSANMQRIMKAQTFGNGDKNSPMYGTGSAILELNPRHPIVSKLNELMVSDPEKEETKDLAWLLYDTALINSGFDISETNHFSTRVHRIMKSSMGIDSLELEPEIEIPQDEEEVDEEETEDLDESETQSDSAEATEEPDEPVVDEKDEL</sequence>
<feature type="region of interest" description="Disordered" evidence="5">
    <location>
        <begin position="275"/>
        <end position="318"/>
    </location>
</feature>
<feature type="region of interest" description="Disordered" evidence="5">
    <location>
        <begin position="532"/>
        <end position="584"/>
    </location>
</feature>
<evidence type="ECO:0000256" key="3">
    <source>
        <dbReference type="ARBA" id="ARBA00022840"/>
    </source>
</evidence>
<feature type="compositionally biased region" description="Acidic residues" evidence="5">
    <location>
        <begin position="297"/>
        <end position="311"/>
    </location>
</feature>
<protein>
    <recommendedName>
        <fullName evidence="7">Histidine kinase/HSP90-like ATPase domain-containing protein</fullName>
    </recommendedName>
</protein>
<accession>A0A8J5IW23</accession>
<feature type="signal peptide" evidence="6">
    <location>
        <begin position="1"/>
        <end position="25"/>
    </location>
</feature>
<evidence type="ECO:0000259" key="7">
    <source>
        <dbReference type="SMART" id="SM00387"/>
    </source>
</evidence>
<evidence type="ECO:0000256" key="6">
    <source>
        <dbReference type="SAM" id="SignalP"/>
    </source>
</evidence>
<evidence type="ECO:0000256" key="2">
    <source>
        <dbReference type="ARBA" id="ARBA00022741"/>
    </source>
</evidence>
<feature type="compositionally biased region" description="Basic and acidic residues" evidence="5">
    <location>
        <begin position="282"/>
        <end position="296"/>
    </location>
</feature>
<dbReference type="PIRSF" id="PIRSF002583">
    <property type="entry name" value="Hsp90"/>
    <property type="match status" value="1"/>
</dbReference>
<dbReference type="AlphaFoldDB" id="A0A8J5IW23"/>
<reference evidence="8" key="1">
    <citation type="submission" date="2021-01" db="EMBL/GenBank/DDBJ databases">
        <title>Phytophthora aleatoria, a newly-described species from Pinus radiata is distinct from Phytophthora cactorum isolates based on comparative genomics.</title>
        <authorList>
            <person name="Mcdougal R."/>
            <person name="Panda P."/>
            <person name="Williams N."/>
            <person name="Studholme D.J."/>
        </authorList>
    </citation>
    <scope>NUCLEOTIDE SEQUENCE</scope>
    <source>
        <strain evidence="8">NZFS 4037</strain>
    </source>
</reference>
<dbReference type="InterPro" id="IPR020575">
    <property type="entry name" value="Hsp90_N"/>
</dbReference>
<keyword evidence="6" id="KW-0732">Signal</keyword>
<feature type="compositionally biased region" description="Acidic residues" evidence="5">
    <location>
        <begin position="534"/>
        <end position="584"/>
    </location>
</feature>
<evidence type="ECO:0000313" key="8">
    <source>
        <dbReference type="EMBL" id="KAG6976484.1"/>
    </source>
</evidence>
<dbReference type="GO" id="GO:0140662">
    <property type="term" value="F:ATP-dependent protein folding chaperone"/>
    <property type="evidence" value="ECO:0007669"/>
    <property type="project" value="InterPro"/>
</dbReference>
<feature type="domain" description="Histidine kinase/HSP90-like ATPase" evidence="7">
    <location>
        <begin position="84"/>
        <end position="240"/>
    </location>
</feature>
<feature type="chain" id="PRO_5035147938" description="Histidine kinase/HSP90-like ATPase domain-containing protein" evidence="6">
    <location>
        <begin position="26"/>
        <end position="584"/>
    </location>
</feature>